<dbReference type="Pfam" id="PF09494">
    <property type="entry name" value="Slx4"/>
    <property type="match status" value="1"/>
</dbReference>
<keyword evidence="5" id="KW-0234">DNA repair</keyword>
<keyword evidence="6" id="KW-0539">Nucleus</keyword>
<name>A0ABR5B9R7_CRYGA</name>
<keyword evidence="10" id="KW-1185">Reference proteome</keyword>
<evidence type="ECO:0000256" key="4">
    <source>
        <dbReference type="ARBA" id="ARBA00023172"/>
    </source>
</evidence>
<sequence length="812" mass="90031">MPPKLPTCVSTSSTSSDEPVNLDCPPSFSPPPIRRRNASTSSATKPSNPKSRSEILVISDDDDEPEFIGPVLGGLAEKYWFKEISLPAGGKLSWPTNEVSGQSYKSSAKRNSDVSERRDTISAALKKRGGSGNLSKQQRSHALLPDLSLESEPVPEWLGRTSVLLQLQACPVCKVRWKERESGITRWRHMSTCRPPPYRPPNAPPDLQQLIHNALSARTEPSSLLQLHARSLISDTDFSTSEKNLLDNKKFNTRNASKSRRPSSVATITGLTSVTNVQPSDSRGEGWEEEVRSRVRDWIGPSSPSAPFDNGKAFIQLSPSNGNTSSASPVRAEGDDSFPPTQPFIASILAQVYPRPGLSNSPPKSSNSLRLSKMSPNRSSPPAQREVLVPASDSEEEDIKELEPMMKMPARGPFCHGGIRTPQRVPPKGSGNPQRLEAGGIMSSNGSKVQMASADRGLIVCDWGNGNISSSSLIRRSSVSHGVFSRFSCLSIARDEWTLVLDEQDASLIPPKSDLRGKSRLFTPNPFESNESHTMTLGNLESPTKDEKWRDFDFNIDHDDAILTWEGNSSVHRDIWQEEKVDTPLESPWFVVDPSAENSKSTSSQLRKLVWGEEQNSTDQNNLEDICVRGEKLKDLCARGMPNYDSWDLEALKLLTAGYGYGPIKDQLSLVRIAAECWSFKCLEAEASEGSLSSAESISSSNDYSHPSEDDGDDQKHCKGKSSAEEGLNEDKTNDTVVDLHGQFYNMMVNDYDLYLRILHYQPIAFDELVSKAIGSGMTRRGWKKELKNYLDIQCITYFTEDPMSRRRSRYW</sequence>
<feature type="region of interest" description="Disordered" evidence="8">
    <location>
        <begin position="298"/>
        <end position="342"/>
    </location>
</feature>
<protein>
    <recommendedName>
        <fullName evidence="7">Structure-specific endonuclease subunit SLX4</fullName>
    </recommendedName>
</protein>
<organism evidence="9 10">
    <name type="scientific">Cryptococcus bacillisporus CA1873</name>
    <dbReference type="NCBI Taxonomy" id="1296111"/>
    <lineage>
        <taxon>Eukaryota</taxon>
        <taxon>Fungi</taxon>
        <taxon>Dikarya</taxon>
        <taxon>Basidiomycota</taxon>
        <taxon>Agaricomycotina</taxon>
        <taxon>Tremellomycetes</taxon>
        <taxon>Tremellales</taxon>
        <taxon>Cryptococcaceae</taxon>
        <taxon>Cryptococcus</taxon>
        <taxon>Cryptococcus gattii species complex</taxon>
    </lineage>
</organism>
<dbReference type="InterPro" id="IPR018574">
    <property type="entry name" value="Structure-sp_endonuc_su_Slx4"/>
</dbReference>
<evidence type="ECO:0000256" key="2">
    <source>
        <dbReference type="ARBA" id="ARBA00006661"/>
    </source>
</evidence>
<feature type="region of interest" description="Disordered" evidence="8">
    <location>
        <begin position="95"/>
        <end position="118"/>
    </location>
</feature>
<feature type="compositionally biased region" description="Polar residues" evidence="8">
    <location>
        <begin position="38"/>
        <end position="50"/>
    </location>
</feature>
<feature type="region of interest" description="Disordered" evidence="8">
    <location>
        <begin position="523"/>
        <end position="542"/>
    </location>
</feature>
<proteinExistence type="inferred from homology"/>
<evidence type="ECO:0000256" key="5">
    <source>
        <dbReference type="ARBA" id="ARBA00023204"/>
    </source>
</evidence>
<evidence type="ECO:0000313" key="10">
    <source>
        <dbReference type="Proteomes" id="UP000053800"/>
    </source>
</evidence>
<evidence type="ECO:0000256" key="6">
    <source>
        <dbReference type="ARBA" id="ARBA00023242"/>
    </source>
</evidence>
<dbReference type="EMBL" id="KN848897">
    <property type="protein sequence ID" value="KIR60332.1"/>
    <property type="molecule type" value="Genomic_DNA"/>
</dbReference>
<evidence type="ECO:0000256" key="7">
    <source>
        <dbReference type="ARBA" id="ARBA00029496"/>
    </source>
</evidence>
<evidence type="ECO:0000313" key="9">
    <source>
        <dbReference type="EMBL" id="KIR60332.1"/>
    </source>
</evidence>
<keyword evidence="3" id="KW-0227">DNA damage</keyword>
<feature type="compositionally biased region" description="Basic and acidic residues" evidence="8">
    <location>
        <begin position="706"/>
        <end position="717"/>
    </location>
</feature>
<comment type="similarity">
    <text evidence="2">Belongs to the SLX4 family.</text>
</comment>
<feature type="region of interest" description="Disordered" evidence="8">
    <location>
        <begin position="355"/>
        <end position="395"/>
    </location>
</feature>
<feature type="compositionally biased region" description="Polar residues" evidence="8">
    <location>
        <begin position="8"/>
        <end position="18"/>
    </location>
</feature>
<accession>A0ABR5B9R7</accession>
<feature type="compositionally biased region" description="Low complexity" evidence="8">
    <location>
        <begin position="359"/>
        <end position="373"/>
    </location>
</feature>
<keyword evidence="4" id="KW-0233">DNA recombination</keyword>
<evidence type="ECO:0000256" key="1">
    <source>
        <dbReference type="ARBA" id="ARBA00004123"/>
    </source>
</evidence>
<comment type="subcellular location">
    <subcellularLocation>
        <location evidence="1">Nucleus</location>
    </subcellularLocation>
</comment>
<feature type="compositionally biased region" description="Polar residues" evidence="8">
    <location>
        <begin position="526"/>
        <end position="542"/>
    </location>
</feature>
<dbReference type="Proteomes" id="UP000053800">
    <property type="component" value="Unassembled WGS sequence"/>
</dbReference>
<reference evidence="9 10" key="1">
    <citation type="submission" date="2015-01" db="EMBL/GenBank/DDBJ databases">
        <title>The Genome Sequence of Cryptococcus gattii CA1873.</title>
        <authorList>
            <consortium name="The Broad Institute Genomics Platform"/>
            <person name="Cuomo C."/>
            <person name="Litvintseva A."/>
            <person name="Chen Y."/>
            <person name="Heitman J."/>
            <person name="Sun S."/>
            <person name="Springer D."/>
            <person name="Dromer F."/>
            <person name="Young S."/>
            <person name="Zeng Q."/>
            <person name="Gargeya S."/>
            <person name="Abouelleil A."/>
            <person name="Alvarado L."/>
            <person name="Chapman S.B."/>
            <person name="Gainer-Dewar J."/>
            <person name="Goldberg J."/>
            <person name="Griggs A."/>
            <person name="Gujja S."/>
            <person name="Hansen M."/>
            <person name="Howarth C."/>
            <person name="Imamovic A."/>
            <person name="Larimer J."/>
            <person name="Murphy C."/>
            <person name="Naylor J."/>
            <person name="Pearson M."/>
            <person name="Priest M."/>
            <person name="Roberts A."/>
            <person name="Saif S."/>
            <person name="Shea T."/>
            <person name="Sykes S."/>
            <person name="Wortman J."/>
            <person name="Nusbaum C."/>
            <person name="Birren B."/>
        </authorList>
    </citation>
    <scope>NUCLEOTIDE SEQUENCE [LARGE SCALE GENOMIC DNA]</scope>
    <source>
        <strain evidence="9 10">CA1873</strain>
    </source>
</reference>
<feature type="region of interest" description="Disordered" evidence="8">
    <location>
        <begin position="1"/>
        <end position="63"/>
    </location>
</feature>
<evidence type="ECO:0000256" key="8">
    <source>
        <dbReference type="SAM" id="MobiDB-lite"/>
    </source>
</evidence>
<feature type="region of interest" description="Disordered" evidence="8">
    <location>
        <begin position="694"/>
        <end position="732"/>
    </location>
</feature>
<evidence type="ECO:0000256" key="3">
    <source>
        <dbReference type="ARBA" id="ARBA00022763"/>
    </source>
</evidence>
<feature type="compositionally biased region" description="Polar residues" evidence="8">
    <location>
        <begin position="95"/>
        <end position="106"/>
    </location>
</feature>
<gene>
    <name evidence="9" type="ORF">I314_03623</name>
</gene>
<feature type="compositionally biased region" description="Polar residues" evidence="8">
    <location>
        <begin position="317"/>
        <end position="328"/>
    </location>
</feature>